<comment type="subcellular location">
    <subcellularLocation>
        <location evidence="1">Nucleus</location>
    </subcellularLocation>
</comment>
<evidence type="ECO:0000313" key="7">
    <source>
        <dbReference type="Proteomes" id="UP001634394"/>
    </source>
</evidence>
<dbReference type="EMBL" id="JBJQND010000017">
    <property type="protein sequence ID" value="KAL3841740.1"/>
    <property type="molecule type" value="Genomic_DNA"/>
</dbReference>
<feature type="compositionally biased region" description="Basic and acidic residues" evidence="4">
    <location>
        <begin position="84"/>
        <end position="96"/>
    </location>
</feature>
<organism evidence="6 7">
    <name type="scientific">Sinanodonta woodiana</name>
    <name type="common">Chinese pond mussel</name>
    <name type="synonym">Anodonta woodiana</name>
    <dbReference type="NCBI Taxonomy" id="1069815"/>
    <lineage>
        <taxon>Eukaryota</taxon>
        <taxon>Metazoa</taxon>
        <taxon>Spiralia</taxon>
        <taxon>Lophotrochozoa</taxon>
        <taxon>Mollusca</taxon>
        <taxon>Bivalvia</taxon>
        <taxon>Autobranchia</taxon>
        <taxon>Heteroconchia</taxon>
        <taxon>Palaeoheterodonta</taxon>
        <taxon>Unionida</taxon>
        <taxon>Unionoidea</taxon>
        <taxon>Unionidae</taxon>
        <taxon>Unioninae</taxon>
        <taxon>Sinanodonta</taxon>
    </lineage>
</organism>
<gene>
    <name evidence="6" type="ORF">ACJMK2_019843</name>
</gene>
<feature type="region of interest" description="Disordered" evidence="4">
    <location>
        <begin position="793"/>
        <end position="843"/>
    </location>
</feature>
<feature type="compositionally biased region" description="Polar residues" evidence="4">
    <location>
        <begin position="674"/>
        <end position="688"/>
    </location>
</feature>
<feature type="compositionally biased region" description="Pro residues" evidence="4">
    <location>
        <begin position="347"/>
        <end position="360"/>
    </location>
</feature>
<feature type="domain" description="B-cell lymphoma 9 beta-catenin binding" evidence="5">
    <location>
        <begin position="312"/>
        <end position="343"/>
    </location>
</feature>
<comment type="caution">
    <text evidence="6">The sequence shown here is derived from an EMBL/GenBank/DDBJ whole genome shotgun (WGS) entry which is preliminary data.</text>
</comment>
<sequence length="1332" mass="142598">MMLPGKENLTHEMNGNSVKLEPISEVKEELSEEGQNCVTIKSEPGNPGSVGNNNKMSNGDTTGLESDTKLKTEDSHVKTTQQKQQKDNLKVKDEPNRSPATSSASSTPRNSTQLASQHLPNSTSQAPMPSGQQCMPNQVPSSMDPHFMQQQSQIFVFTTGMANEAAEAVQSGQYKSILSYHMDQPPTKKFLQKNPPKMRGSGMPMYSVPNMRNNKMDPMNNQVMGGFGPSSTNSVAQWVQQQNQNLQEQGYHIPSFPGNSPNSGMMYGPQNPGGNFPMLPDGSFFDPDMIGLNGPMGYPNMNLLQNKVPNENLTPEQLQRREEQLASLRKIQMMLFPEQRQHGQHFPPGPGPGTIPGPGPGMMPGDMPPGMYEQSMMASKRAMMMSQQAMASQHNMMDSQRQSMMSAQESYMMSQSMSQFGHGPHPQSMQNLTPAQREWMRMQQDFYSEKRRFQPSPMGSQMGPGIDPQGPSQGQPPPPYSSSIAQKHQNAMGMGSPTSPTLNGPLRSPNMPAQGPDPTMDPIFPPQQRRPSFSPMDSSMGGMGPGMPPCVGNYDQGIMSGPQGSPMHPSMGQVMNVGGNMPSGKKNSQAHLQRAGNPEQYQPDVSLATSTTKPPPSYAQSQSNKRKREDIEELCKNLQPTPSPHPITYISQFEGQELTITKQINTAYREHSSNETQSNPYTPQNQIPHSPMHGPNSNKGPMSNSSQTSSGPLSSPGPMPGPGPSPLSASGASMRLSHYDPIPSTCGSIANSPTASVSKPSMSNITSATLANLAKGVENLSNQMQQHMMQGGPFHSIQMQGHGNNSSNNGNNINNSQSSAVNQTSHSGHAIPASTQTQSTPSVNNTYVNATMSIQQLNIQSVHGGGNAPGQNYNASMQNQQMLMDQTQMSGMHSSAGGLPPGVHDNGPMMSSASMSQQSMMGNMVHPGMNKMPSYSNPQSSQMAGPVSSMMQQSTGRMASPNYQVSSVGNANVQIQPKAPNTIQYLPANPPANQPNMTQMPNKKPDMDFMNRFPSPMNNMEGKGPSSKYNFPGQPTSPMMSPGPGSGMGSVTGPHGVPGMGMGPGPENNSHYTGPPVQGPGMQQAMMMRRDSPGMPMCGSMNALSSMGNSGPMSMGMNSPMNSRSAMSGMGSPGPMSMSMSMTNPMTSMSDPRTSMSSMSGMSSMRSSDPLSHMMGVPVGPPDMGPSPGSMSNMNSMTANIPYNSPYQGSSQAMMSHGSHLQMQGSGLRMAGPGPAMNSMPIQGPYSRQPSPGIRMSGPGSAGSGMGPLSPTNPGYSVQYQQFQQQLYSQGRQRQMSQMDSFMGNPITGHMMGPGHNPHYMGSMMPNIPGPM</sequence>
<feature type="compositionally biased region" description="Low complexity" evidence="4">
    <location>
        <begin position="463"/>
        <end position="473"/>
    </location>
</feature>
<dbReference type="Gene3D" id="3.30.40.10">
    <property type="entry name" value="Zinc/RING finger domain, C3HC4 (zinc finger)"/>
    <property type="match status" value="1"/>
</dbReference>
<dbReference type="Proteomes" id="UP001634394">
    <property type="component" value="Unassembled WGS sequence"/>
</dbReference>
<dbReference type="Pfam" id="PF11502">
    <property type="entry name" value="BCL9"/>
    <property type="match status" value="1"/>
</dbReference>
<dbReference type="GO" id="GO:0005634">
    <property type="term" value="C:nucleus"/>
    <property type="evidence" value="ECO:0007669"/>
    <property type="project" value="UniProtKB-SubCell"/>
</dbReference>
<keyword evidence="7" id="KW-1185">Reference proteome</keyword>
<feature type="compositionally biased region" description="Polar residues" evidence="4">
    <location>
        <begin position="607"/>
        <end position="623"/>
    </location>
</feature>
<evidence type="ECO:0000256" key="2">
    <source>
        <dbReference type="ARBA" id="ARBA00009200"/>
    </source>
</evidence>
<accession>A0ABD3TY87</accession>
<feature type="compositionally biased region" description="Polar residues" evidence="4">
    <location>
        <begin position="49"/>
        <end position="65"/>
    </location>
</feature>
<dbReference type="InterPro" id="IPR013083">
    <property type="entry name" value="Znf_RING/FYVE/PHD"/>
</dbReference>
<evidence type="ECO:0000256" key="1">
    <source>
        <dbReference type="ARBA" id="ARBA00004123"/>
    </source>
</evidence>
<name>A0ABD3TY87_SINWO</name>
<feature type="region of interest" description="Disordered" evidence="4">
    <location>
        <begin position="669"/>
        <end position="739"/>
    </location>
</feature>
<evidence type="ECO:0000256" key="3">
    <source>
        <dbReference type="ARBA" id="ARBA00023242"/>
    </source>
</evidence>
<feature type="region of interest" description="Disordered" evidence="4">
    <location>
        <begin position="1146"/>
        <end position="1169"/>
    </location>
</feature>
<feature type="region of interest" description="Disordered" evidence="4">
    <location>
        <begin position="890"/>
        <end position="916"/>
    </location>
</feature>
<feature type="compositionally biased region" description="Polar residues" evidence="4">
    <location>
        <begin position="113"/>
        <end position="141"/>
    </location>
</feature>
<dbReference type="InterPro" id="IPR024670">
    <property type="entry name" value="BCL9_beta-catenin-bd_dom"/>
</dbReference>
<feature type="compositionally biased region" description="Polar residues" evidence="4">
    <location>
        <begin position="820"/>
        <end position="843"/>
    </location>
</feature>
<proteinExistence type="inferred from homology"/>
<feature type="region of interest" description="Disordered" evidence="4">
    <location>
        <begin position="453"/>
        <end position="629"/>
    </location>
</feature>
<feature type="compositionally biased region" description="Polar residues" evidence="4">
    <location>
        <begin position="695"/>
        <end position="708"/>
    </location>
</feature>
<comment type="similarity">
    <text evidence="2">Belongs to the BCL9 family.</text>
</comment>
<feature type="compositionally biased region" description="Low complexity" evidence="4">
    <location>
        <begin position="804"/>
        <end position="819"/>
    </location>
</feature>
<evidence type="ECO:0000259" key="5">
    <source>
        <dbReference type="Pfam" id="PF11502"/>
    </source>
</evidence>
<protein>
    <recommendedName>
        <fullName evidence="5">B-cell lymphoma 9 beta-catenin binding domain-containing protein</fullName>
    </recommendedName>
</protein>
<feature type="compositionally biased region" description="Pro residues" evidence="4">
    <location>
        <begin position="715"/>
        <end position="725"/>
    </location>
</feature>
<feature type="region of interest" description="Disordered" evidence="4">
    <location>
        <begin position="341"/>
        <end position="360"/>
    </location>
</feature>
<feature type="region of interest" description="Disordered" evidence="4">
    <location>
        <begin position="1"/>
        <end position="144"/>
    </location>
</feature>
<feature type="compositionally biased region" description="Low complexity" evidence="4">
    <location>
        <begin position="531"/>
        <end position="540"/>
    </location>
</feature>
<reference evidence="6 7" key="1">
    <citation type="submission" date="2024-11" db="EMBL/GenBank/DDBJ databases">
        <title>Chromosome-level genome assembly of the freshwater bivalve Anodonta woodiana.</title>
        <authorList>
            <person name="Chen X."/>
        </authorList>
    </citation>
    <scope>NUCLEOTIDE SEQUENCE [LARGE SCALE GENOMIC DNA]</scope>
    <source>
        <strain evidence="6">MN2024</strain>
        <tissue evidence="6">Gills</tissue>
    </source>
</reference>
<evidence type="ECO:0000256" key="4">
    <source>
        <dbReference type="SAM" id="MobiDB-lite"/>
    </source>
</evidence>
<feature type="compositionally biased region" description="Basic and acidic residues" evidence="4">
    <location>
        <begin position="66"/>
        <end position="77"/>
    </location>
</feature>
<feature type="compositionally biased region" description="Low complexity" evidence="4">
    <location>
        <begin position="97"/>
        <end position="112"/>
    </location>
</feature>
<keyword evidence="3" id="KW-0539">Nucleus</keyword>
<evidence type="ECO:0000313" key="6">
    <source>
        <dbReference type="EMBL" id="KAL3841740.1"/>
    </source>
</evidence>